<evidence type="ECO:0000313" key="4">
    <source>
        <dbReference type="Proteomes" id="UP001062776"/>
    </source>
</evidence>
<accession>A0ABQ0Q655</accession>
<feature type="chain" id="PRO_5045871038" description="DUF4412 domain-containing protein" evidence="1">
    <location>
        <begin position="28"/>
        <end position="221"/>
    </location>
</feature>
<dbReference type="EMBL" id="BAPV01000060">
    <property type="protein sequence ID" value="GBQ93210.1"/>
    <property type="molecule type" value="Genomic_DNA"/>
</dbReference>
<keyword evidence="1" id="KW-0732">Signal</keyword>
<dbReference type="RefSeq" id="WP_264817285.1">
    <property type="nucleotide sequence ID" value="NZ_BAPV01000060.1"/>
</dbReference>
<reference evidence="3" key="1">
    <citation type="submission" date="2013-04" db="EMBL/GenBank/DDBJ databases">
        <title>The genome sequencing project of 58 acetic acid bacteria.</title>
        <authorList>
            <person name="Okamoto-Kainuma A."/>
            <person name="Ishikawa M."/>
            <person name="Umino S."/>
            <person name="Koizumi Y."/>
            <person name="Shiwa Y."/>
            <person name="Yoshikawa H."/>
            <person name="Matsutani M."/>
            <person name="Matsushita K."/>
        </authorList>
    </citation>
    <scope>NUCLEOTIDE SEQUENCE</scope>
    <source>
        <strain evidence="3">NRIC 0535</strain>
    </source>
</reference>
<feature type="signal peptide" evidence="1">
    <location>
        <begin position="1"/>
        <end position="27"/>
    </location>
</feature>
<feature type="domain" description="DUF4412" evidence="2">
    <location>
        <begin position="73"/>
        <end position="155"/>
    </location>
</feature>
<keyword evidence="4" id="KW-1185">Reference proteome</keyword>
<dbReference type="InterPro" id="IPR025524">
    <property type="entry name" value="DUF4412"/>
</dbReference>
<proteinExistence type="predicted"/>
<organism evidence="3 4">
    <name type="scientific">Asaia krungthepensis NRIC 0535</name>
    <dbReference type="NCBI Taxonomy" id="1307925"/>
    <lineage>
        <taxon>Bacteria</taxon>
        <taxon>Pseudomonadati</taxon>
        <taxon>Pseudomonadota</taxon>
        <taxon>Alphaproteobacteria</taxon>
        <taxon>Acetobacterales</taxon>
        <taxon>Acetobacteraceae</taxon>
        <taxon>Asaia</taxon>
    </lineage>
</organism>
<sequence>MSMFQVKGATLLSLAVAMSAGSVVAQAQDATSQSHPRLSPARDVTVVYAVQPEKMPKPVQAIVQFKAEGDKLRIDSPDHAGSTILDRPAQRVTLIMHKQRVYTSFSPKHGLRNPFMLDMAMQYAPDGTGSVAGLACNKWTITSSHGKATACVTEDGVILSEEGVDADGLHGKLEAQTVTYGPVAEAQFQAPADYQQITAQMPIPHGGGVHGGGAMSSAAPK</sequence>
<comment type="caution">
    <text evidence="3">The sequence shown here is derived from an EMBL/GenBank/DDBJ whole genome shotgun (WGS) entry which is preliminary data.</text>
</comment>
<evidence type="ECO:0000313" key="3">
    <source>
        <dbReference type="EMBL" id="GBQ93210.1"/>
    </source>
</evidence>
<evidence type="ECO:0000256" key="1">
    <source>
        <dbReference type="SAM" id="SignalP"/>
    </source>
</evidence>
<dbReference type="Proteomes" id="UP001062776">
    <property type="component" value="Unassembled WGS sequence"/>
</dbReference>
<gene>
    <name evidence="3" type="ORF">AA0535_2771</name>
</gene>
<name>A0ABQ0Q655_9PROT</name>
<evidence type="ECO:0000259" key="2">
    <source>
        <dbReference type="Pfam" id="PF14371"/>
    </source>
</evidence>
<protein>
    <recommendedName>
        <fullName evidence="2">DUF4412 domain-containing protein</fullName>
    </recommendedName>
</protein>
<dbReference type="Pfam" id="PF14371">
    <property type="entry name" value="DUF4412"/>
    <property type="match status" value="1"/>
</dbReference>